<dbReference type="InterPro" id="IPR051545">
    <property type="entry name" value="NAD(P)H_dehydrogenase_qn"/>
</dbReference>
<comment type="caution">
    <text evidence="4">The sequence shown here is derived from an EMBL/GenBank/DDBJ whole genome shotgun (WGS) entry which is preliminary data.</text>
</comment>
<protein>
    <submittedName>
        <fullName evidence="4">DgyrCDS11029</fullName>
    </submittedName>
</protein>
<dbReference type="GO" id="GO:0003955">
    <property type="term" value="F:NAD(P)H dehydrogenase (quinone) activity"/>
    <property type="evidence" value="ECO:0007669"/>
    <property type="project" value="TreeGrafter"/>
</dbReference>
<evidence type="ECO:0000313" key="5">
    <source>
        <dbReference type="Proteomes" id="UP000549394"/>
    </source>
</evidence>
<feature type="domain" description="Flavodoxin-like fold" evidence="3">
    <location>
        <begin position="77"/>
        <end position="168"/>
    </location>
</feature>
<reference evidence="4 5" key="1">
    <citation type="submission" date="2020-08" db="EMBL/GenBank/DDBJ databases">
        <authorList>
            <person name="Hejnol A."/>
        </authorList>
    </citation>
    <scope>NUCLEOTIDE SEQUENCE [LARGE SCALE GENOMIC DNA]</scope>
</reference>
<dbReference type="Gene3D" id="3.40.50.360">
    <property type="match status" value="2"/>
</dbReference>
<dbReference type="InterPro" id="IPR003680">
    <property type="entry name" value="Flavodoxin_fold"/>
</dbReference>
<dbReference type="EMBL" id="CAJFCJ010000018">
    <property type="protein sequence ID" value="CAD5122617.1"/>
    <property type="molecule type" value="Genomic_DNA"/>
</dbReference>
<keyword evidence="5" id="KW-1185">Reference proteome</keyword>
<evidence type="ECO:0000313" key="4">
    <source>
        <dbReference type="EMBL" id="CAD5122617.1"/>
    </source>
</evidence>
<gene>
    <name evidence="4" type="ORF">DGYR_LOCUS10412</name>
</gene>
<name>A0A7I8W274_9ANNE</name>
<evidence type="ECO:0000256" key="1">
    <source>
        <dbReference type="ARBA" id="ARBA00006252"/>
    </source>
</evidence>
<dbReference type="AlphaFoldDB" id="A0A7I8W274"/>
<feature type="domain" description="Flavodoxin-like fold" evidence="3">
    <location>
        <begin position="23"/>
        <end position="76"/>
    </location>
</feature>
<dbReference type="Proteomes" id="UP000549394">
    <property type="component" value="Unassembled WGS sequence"/>
</dbReference>
<proteinExistence type="inferred from homology"/>
<dbReference type="OrthoDB" id="26889at2759"/>
<dbReference type="InterPro" id="IPR029039">
    <property type="entry name" value="Flavoprotein-like_sf"/>
</dbReference>
<dbReference type="PANTHER" id="PTHR10204">
    <property type="entry name" value="NAD P H OXIDOREDUCTASE-RELATED"/>
    <property type="match status" value="1"/>
</dbReference>
<dbReference type="PANTHER" id="PTHR10204:SF33">
    <property type="entry name" value="RIBOSYLDIHYDRONICOTINAMIDE DEHYDROGENASE [QUINONE]"/>
    <property type="match status" value="1"/>
</dbReference>
<dbReference type="Pfam" id="PF02525">
    <property type="entry name" value="Flavodoxin_2"/>
    <property type="match status" value="2"/>
</dbReference>
<sequence>MSEKCPVNAATPNLNPESRNGKKNILIVYAHPDNKKSLNAAFLKAEKYVFANAGDTVVISDLYDMKFNPALSGDDFLSPPAILKLWFERVFAASFAFSFKDGKLFNRGPMKDRRIVVSFTVGGNSTCYTPIGMLGDIENGTLHFCGFQVVKPQIEYGTFNLKEGEGDELLMAWKNRLRNIWSETPRAYYTLESCEYSKGFQLSDAIINGEVENPDKVPSTIGQHMNKPINSEL</sequence>
<evidence type="ECO:0000256" key="2">
    <source>
        <dbReference type="ARBA" id="ARBA00023002"/>
    </source>
</evidence>
<dbReference type="SUPFAM" id="SSF52218">
    <property type="entry name" value="Flavoproteins"/>
    <property type="match status" value="1"/>
</dbReference>
<keyword evidence="2" id="KW-0560">Oxidoreductase</keyword>
<dbReference type="GO" id="GO:0005829">
    <property type="term" value="C:cytosol"/>
    <property type="evidence" value="ECO:0007669"/>
    <property type="project" value="TreeGrafter"/>
</dbReference>
<accession>A0A7I8W274</accession>
<organism evidence="4 5">
    <name type="scientific">Dimorphilus gyrociliatus</name>
    <dbReference type="NCBI Taxonomy" id="2664684"/>
    <lineage>
        <taxon>Eukaryota</taxon>
        <taxon>Metazoa</taxon>
        <taxon>Spiralia</taxon>
        <taxon>Lophotrochozoa</taxon>
        <taxon>Annelida</taxon>
        <taxon>Polychaeta</taxon>
        <taxon>Polychaeta incertae sedis</taxon>
        <taxon>Dinophilidae</taxon>
        <taxon>Dimorphilus</taxon>
    </lineage>
</organism>
<evidence type="ECO:0000259" key="3">
    <source>
        <dbReference type="Pfam" id="PF02525"/>
    </source>
</evidence>
<comment type="similarity">
    <text evidence="1">Belongs to the NAD(P)H dehydrogenase (quinone) family.</text>
</comment>